<accession>A0A166AYK9</accession>
<protein>
    <submittedName>
        <fullName evidence="2">Uncharacterized protein</fullName>
    </submittedName>
</protein>
<gene>
    <name evidence="2" type="ORF">PsAD2_00341</name>
</gene>
<comment type="caution">
    <text evidence="2">The sequence shown here is derived from an EMBL/GenBank/DDBJ whole genome shotgun (WGS) entry which is preliminary data.</text>
</comment>
<sequence>MVSVSTFSFVSIPVVFYGFTQVLFNNLNELARCTALYLVLMEK</sequence>
<dbReference type="EMBL" id="LMCB01000003">
    <property type="protein sequence ID" value="KZL21718.1"/>
    <property type="molecule type" value="Genomic_DNA"/>
</dbReference>
<feature type="transmembrane region" description="Helical" evidence="1">
    <location>
        <begin position="6"/>
        <end position="24"/>
    </location>
</feature>
<evidence type="ECO:0000256" key="1">
    <source>
        <dbReference type="SAM" id="Phobius"/>
    </source>
</evidence>
<dbReference type="AlphaFoldDB" id="A0A166AYK9"/>
<evidence type="ECO:0000313" key="3">
    <source>
        <dbReference type="Proteomes" id="UP000076577"/>
    </source>
</evidence>
<keyword evidence="3" id="KW-1185">Reference proteome</keyword>
<proteinExistence type="predicted"/>
<dbReference type="PATRIC" id="fig|989403.3.peg.362"/>
<organism evidence="2 3">
    <name type="scientific">Pseudovibrio axinellae</name>
    <dbReference type="NCBI Taxonomy" id="989403"/>
    <lineage>
        <taxon>Bacteria</taxon>
        <taxon>Pseudomonadati</taxon>
        <taxon>Pseudomonadota</taxon>
        <taxon>Alphaproteobacteria</taxon>
        <taxon>Hyphomicrobiales</taxon>
        <taxon>Stappiaceae</taxon>
        <taxon>Pseudovibrio</taxon>
    </lineage>
</organism>
<dbReference type="Proteomes" id="UP000076577">
    <property type="component" value="Unassembled WGS sequence"/>
</dbReference>
<keyword evidence="1" id="KW-0812">Transmembrane</keyword>
<reference evidence="2 3" key="1">
    <citation type="journal article" date="2016" name="Front. Microbiol.">
        <title>Comparative Genomic Analysis Reveals a Diverse Repertoire of Genes Involved in Prokaryote-Eukaryote Interactions within the Pseudovibrio Genus.</title>
        <authorList>
            <person name="Romano S."/>
            <person name="Fernandez-Guerra A."/>
            <person name="Reen F.J."/>
            <person name="Glockner F.O."/>
            <person name="Crowley S.P."/>
            <person name="O'Sullivan O."/>
            <person name="Cotter P.D."/>
            <person name="Adams C."/>
            <person name="Dobson A.D."/>
            <person name="O'Gara F."/>
        </authorList>
    </citation>
    <scope>NUCLEOTIDE SEQUENCE [LARGE SCALE GENOMIC DNA]</scope>
    <source>
        <strain evidence="2 3">Ad2</strain>
    </source>
</reference>
<dbReference type="STRING" id="989403.SAMN05421798_102133"/>
<keyword evidence="1" id="KW-1133">Transmembrane helix</keyword>
<name>A0A166AYK9_9HYPH</name>
<keyword evidence="1" id="KW-0472">Membrane</keyword>
<evidence type="ECO:0000313" key="2">
    <source>
        <dbReference type="EMBL" id="KZL21718.1"/>
    </source>
</evidence>